<evidence type="ECO:0000256" key="4">
    <source>
        <dbReference type="ARBA" id="ARBA00022801"/>
    </source>
</evidence>
<gene>
    <name evidence="10" type="ORF">CVD27_08910</name>
</gene>
<dbReference type="Pfam" id="PF24568">
    <property type="entry name" value="CC_PcsB"/>
    <property type="match status" value="1"/>
</dbReference>
<feature type="chain" id="PRO_5014988975" description="NlpC/P60 domain-containing protein" evidence="8">
    <location>
        <begin position="27"/>
        <end position="408"/>
    </location>
</feature>
<evidence type="ECO:0000256" key="5">
    <source>
        <dbReference type="ARBA" id="ARBA00022807"/>
    </source>
</evidence>
<evidence type="ECO:0000256" key="2">
    <source>
        <dbReference type="ARBA" id="ARBA00022670"/>
    </source>
</evidence>
<feature type="region of interest" description="Disordered" evidence="7">
    <location>
        <begin position="202"/>
        <end position="290"/>
    </location>
</feature>
<evidence type="ECO:0000259" key="9">
    <source>
        <dbReference type="PROSITE" id="PS51935"/>
    </source>
</evidence>
<organism evidence="10 11">
    <name type="scientific">Neobacillus cucumis</name>
    <dbReference type="NCBI Taxonomy" id="1740721"/>
    <lineage>
        <taxon>Bacteria</taxon>
        <taxon>Bacillati</taxon>
        <taxon>Bacillota</taxon>
        <taxon>Bacilli</taxon>
        <taxon>Bacillales</taxon>
        <taxon>Bacillaceae</taxon>
        <taxon>Neobacillus</taxon>
    </lineage>
</organism>
<dbReference type="EMBL" id="PGVE01000037">
    <property type="protein sequence ID" value="PLS05814.1"/>
    <property type="molecule type" value="Genomic_DNA"/>
</dbReference>
<dbReference type="AlphaFoldDB" id="A0A2N5HJY9"/>
<keyword evidence="6" id="KW-0175">Coiled coil</keyword>
<dbReference type="Proteomes" id="UP000234950">
    <property type="component" value="Unassembled WGS sequence"/>
</dbReference>
<keyword evidence="5" id="KW-0788">Thiol protease</keyword>
<comment type="similarity">
    <text evidence="1">Belongs to the peptidase C40 family.</text>
</comment>
<dbReference type="RefSeq" id="WP_101647544.1">
    <property type="nucleotide sequence ID" value="NZ_PGVE01000037.1"/>
</dbReference>
<dbReference type="InterPro" id="IPR051202">
    <property type="entry name" value="Peptidase_C40"/>
</dbReference>
<feature type="compositionally biased region" description="Low complexity" evidence="7">
    <location>
        <begin position="202"/>
        <end position="212"/>
    </location>
</feature>
<dbReference type="Pfam" id="PF00877">
    <property type="entry name" value="NLPC_P60"/>
    <property type="match status" value="1"/>
</dbReference>
<evidence type="ECO:0000313" key="10">
    <source>
        <dbReference type="EMBL" id="PLS05814.1"/>
    </source>
</evidence>
<dbReference type="InterPro" id="IPR038765">
    <property type="entry name" value="Papain-like_cys_pep_sf"/>
</dbReference>
<name>A0A2N5HJY9_9BACI</name>
<evidence type="ECO:0000256" key="1">
    <source>
        <dbReference type="ARBA" id="ARBA00007074"/>
    </source>
</evidence>
<dbReference type="InterPro" id="IPR057309">
    <property type="entry name" value="PcsB_CC"/>
</dbReference>
<keyword evidence="4" id="KW-0378">Hydrolase</keyword>
<dbReference type="SUPFAM" id="SSF54001">
    <property type="entry name" value="Cysteine proteinases"/>
    <property type="match status" value="1"/>
</dbReference>
<dbReference type="OrthoDB" id="9813368at2"/>
<evidence type="ECO:0000256" key="8">
    <source>
        <dbReference type="SAM" id="SignalP"/>
    </source>
</evidence>
<feature type="signal peptide" evidence="8">
    <location>
        <begin position="1"/>
        <end position="26"/>
    </location>
</feature>
<dbReference type="GO" id="GO:0008234">
    <property type="term" value="F:cysteine-type peptidase activity"/>
    <property type="evidence" value="ECO:0007669"/>
    <property type="project" value="UniProtKB-KW"/>
</dbReference>
<evidence type="ECO:0000256" key="6">
    <source>
        <dbReference type="SAM" id="Coils"/>
    </source>
</evidence>
<evidence type="ECO:0000313" key="11">
    <source>
        <dbReference type="Proteomes" id="UP000234950"/>
    </source>
</evidence>
<dbReference type="Gene3D" id="3.90.1720.10">
    <property type="entry name" value="endopeptidase domain like (from Nostoc punctiforme)"/>
    <property type="match status" value="1"/>
</dbReference>
<accession>A0A2N5HJY9</accession>
<dbReference type="PANTHER" id="PTHR47053">
    <property type="entry name" value="MUREIN DD-ENDOPEPTIDASE MEPH-RELATED"/>
    <property type="match status" value="1"/>
</dbReference>
<keyword evidence="11" id="KW-1185">Reference proteome</keyword>
<feature type="domain" description="NlpC/P60" evidence="9">
    <location>
        <begin position="291"/>
        <end position="408"/>
    </location>
</feature>
<dbReference type="PANTHER" id="PTHR47053:SF1">
    <property type="entry name" value="MUREIN DD-ENDOPEPTIDASE MEPH-RELATED"/>
    <property type="match status" value="1"/>
</dbReference>
<dbReference type="InterPro" id="IPR000064">
    <property type="entry name" value="NLP_P60_dom"/>
</dbReference>
<feature type="compositionally biased region" description="Low complexity" evidence="7">
    <location>
        <begin position="220"/>
        <end position="271"/>
    </location>
</feature>
<sequence length="408" mass="44894">MLRKFLKYTVSASIIAAMIQATPTFASPVTQGQINNTQEQIDNFETKVQQIDNKISLAMEKSQELNDQIKTQQGKIEDTKAEIEAAQKSLDAHKQVYAERLKSIQLEGKQSLATYAELLLSSNNISEFLTRFTAISSIMQSDTDLLNGLNEKEQALKNAEEKLHNEYDQLKKSQDELASEQQQIQEDKKEIEKELAAAKDTLQSQKSQLAQQEAEEKARQLAQQQAEQARLLAQQQAQQQPKQAQQRPQQVQQQTQQPAQQDEQPAQQQAPVKSTPSKPAPPAIAAPPANTGSASAVIAYAKQFLGVPYVWGGSTPSGFDCSGFTSYVFRNAAGINLPRVSRDQQDVGIAISPSQVQPGDLVFRGNPAYHVGIYIGGGKYIHAPQTGDVVKISAYNPSKFSSAARVLR</sequence>
<comment type="caution">
    <text evidence="10">The sequence shown here is derived from an EMBL/GenBank/DDBJ whole genome shotgun (WGS) entry which is preliminary data.</text>
</comment>
<keyword evidence="2" id="KW-0645">Protease</keyword>
<dbReference type="PROSITE" id="PS51935">
    <property type="entry name" value="NLPC_P60"/>
    <property type="match status" value="1"/>
</dbReference>
<dbReference type="GO" id="GO:0006508">
    <property type="term" value="P:proteolysis"/>
    <property type="evidence" value="ECO:0007669"/>
    <property type="project" value="UniProtKB-KW"/>
</dbReference>
<protein>
    <recommendedName>
        <fullName evidence="9">NlpC/P60 domain-containing protein</fullName>
    </recommendedName>
</protein>
<proteinExistence type="inferred from homology"/>
<dbReference type="Gene3D" id="6.10.250.3150">
    <property type="match status" value="1"/>
</dbReference>
<evidence type="ECO:0000256" key="3">
    <source>
        <dbReference type="ARBA" id="ARBA00022729"/>
    </source>
</evidence>
<evidence type="ECO:0000256" key="7">
    <source>
        <dbReference type="SAM" id="MobiDB-lite"/>
    </source>
</evidence>
<feature type="coiled-coil region" evidence="6">
    <location>
        <begin position="34"/>
        <end position="96"/>
    </location>
</feature>
<keyword evidence="3 8" id="KW-0732">Signal</keyword>
<reference evidence="10 11" key="1">
    <citation type="submission" date="2017-11" db="EMBL/GenBank/DDBJ databases">
        <title>Comparitive Functional Genomics of Dry Heat Resistant strains isolated from the Viking Spacecraft.</title>
        <authorList>
            <person name="Seuylemezian A."/>
            <person name="Cooper K."/>
            <person name="Vaishampayan P."/>
        </authorList>
    </citation>
    <scope>NUCLEOTIDE SEQUENCE [LARGE SCALE GENOMIC DNA]</scope>
    <source>
        <strain evidence="10 11">V32-6</strain>
    </source>
</reference>